<comment type="caution">
    <text evidence="3">The sequence shown here is derived from an EMBL/GenBank/DDBJ whole genome shotgun (WGS) entry which is preliminary data.</text>
</comment>
<evidence type="ECO:0000313" key="3">
    <source>
        <dbReference type="EMBL" id="KAL3884355.1"/>
    </source>
</evidence>
<feature type="region of interest" description="Disordered" evidence="1">
    <location>
        <begin position="664"/>
        <end position="703"/>
    </location>
</feature>
<feature type="compositionally biased region" description="Basic and acidic residues" evidence="1">
    <location>
        <begin position="664"/>
        <end position="686"/>
    </location>
</feature>
<feature type="compositionally biased region" description="Polar residues" evidence="1">
    <location>
        <begin position="304"/>
        <end position="313"/>
    </location>
</feature>
<feature type="compositionally biased region" description="Low complexity" evidence="1">
    <location>
        <begin position="340"/>
        <end position="353"/>
    </location>
</feature>
<dbReference type="EMBL" id="JBJQND010000002">
    <property type="protein sequence ID" value="KAL3884355.1"/>
    <property type="molecule type" value="Genomic_DNA"/>
</dbReference>
<feature type="compositionally biased region" description="Low complexity" evidence="1">
    <location>
        <begin position="407"/>
        <end position="418"/>
    </location>
</feature>
<feature type="compositionally biased region" description="Pro residues" evidence="1">
    <location>
        <begin position="692"/>
        <end position="701"/>
    </location>
</feature>
<keyword evidence="2" id="KW-1133">Transmembrane helix</keyword>
<dbReference type="PANTHER" id="PTHR39952">
    <property type="entry name" value="FI02073P"/>
    <property type="match status" value="1"/>
</dbReference>
<feature type="region of interest" description="Disordered" evidence="1">
    <location>
        <begin position="398"/>
        <end position="464"/>
    </location>
</feature>
<sequence>MAQSLSAYPVLKDGYCNRGKLPRVRTQDTKTICFGRLWIFLLLGTLIGVFGLVIGGLYFSLQAVTNSTEHTEIFPSYTVSILVLVTSISVLVLFWRRIKILVLMSVVLCLLTIVLGGIKAILTGTHVLQPFLSMTRCQYDIQNTLCRCYSPYKRSALLNLKYSDAELFEYDFGGVSSCNPVESVIPQLLYTLIATCTIVVLLCIGTAVLALLVLRIERNRSDFLKDEAYEEVYTVSGSSSSVQDLSDNELDTLVLQSAVSTNSYQESRLLPSNSKGATLDRSRSLRSVKSTASKRDKQLYNLEPQETSTQTRKGSADASGIHSLTRTKQLSKSCESFDSLSKSASKNSDVSSVPQTKGKLKEHRKRGRRAVTLHNLDTETLMVILGLQLRYLQETKELQSKSEKSESQQSRRSSSPQPALLKVPLLPPNVRSHTPQPASLTTPISLNVRSHTPQPNKTQPSLPHNEEEFCTTLRSASQRLPQNQDLFFSNTFTEREATPDIQEETDQNCLSGTIQYNKTAPAVRQGIYNPYLYNQPLLSADNIHYITYSDNMLNHPIQRPRSRPKLEEDFFPPQPPLYQGNHPLPPQPISRPSSRNKQLPPEPLHRGGKSAFHAVETHKLKTNHGRSIPPSPIKDLINTVHRPRAADYAELAIRENFRLYPSMMKRENHEKSTSKSQEGCKSDKRSVTVSEVPPPYAPPPSYSDFLSSCNTSMTSSASSNPEELYCQPIPRHKETTKAMSHPGTLKVTTPGTVSHRSDPGCSHAETIYSNNMNYPLHEHNKVKTGTHMYQNYGPNSVAKKEEIYSASNENRIKENTSEILYSQVQKRKPQMGTLPAFANSEHVTLNQPISSRGLGNGSNPQYDGVYEYPENGEMEPGNVVNSRRGKAQALNGPHQDQYDVSVRSRNLVSHFVPHVLIKDKVVDKSAYRGHYDMSVRSQNMVAHCVPQIMITDEEVDEVFESPPTPFVGQGLNHQLPFQSQVSIVTESIQGLSVQDDVNKNQTWTERQKFIHECPKEVSTLIVLKDSSNSSRLSPPGIISDGFVEGQDVPTLIPEKNTKMGHIESIIVTPGEGLAGALMEGRLQQASASESLSSSDSEFAETGV</sequence>
<feature type="compositionally biased region" description="Polar residues" evidence="1">
    <location>
        <begin position="431"/>
        <end position="462"/>
    </location>
</feature>
<dbReference type="Proteomes" id="UP001634394">
    <property type="component" value="Unassembled WGS sequence"/>
</dbReference>
<keyword evidence="4" id="KW-1185">Reference proteome</keyword>
<feature type="compositionally biased region" description="Polar residues" evidence="1">
    <location>
        <begin position="266"/>
        <end position="276"/>
    </location>
</feature>
<feature type="transmembrane region" description="Helical" evidence="2">
    <location>
        <begin position="189"/>
        <end position="214"/>
    </location>
</feature>
<feature type="region of interest" description="Disordered" evidence="1">
    <location>
        <begin position="736"/>
        <end position="759"/>
    </location>
</feature>
<feature type="region of interest" description="Disordered" evidence="1">
    <location>
        <begin position="556"/>
        <end position="608"/>
    </location>
</feature>
<feature type="compositionally biased region" description="Basic residues" evidence="1">
    <location>
        <begin position="358"/>
        <end position="371"/>
    </location>
</feature>
<gene>
    <name evidence="3" type="ORF">ACJMK2_024501</name>
</gene>
<feature type="transmembrane region" description="Helical" evidence="2">
    <location>
        <begin position="101"/>
        <end position="122"/>
    </location>
</feature>
<organism evidence="3 4">
    <name type="scientific">Sinanodonta woodiana</name>
    <name type="common">Chinese pond mussel</name>
    <name type="synonym">Anodonta woodiana</name>
    <dbReference type="NCBI Taxonomy" id="1069815"/>
    <lineage>
        <taxon>Eukaryota</taxon>
        <taxon>Metazoa</taxon>
        <taxon>Spiralia</taxon>
        <taxon>Lophotrochozoa</taxon>
        <taxon>Mollusca</taxon>
        <taxon>Bivalvia</taxon>
        <taxon>Autobranchia</taxon>
        <taxon>Heteroconchia</taxon>
        <taxon>Palaeoheterodonta</taxon>
        <taxon>Unionida</taxon>
        <taxon>Unionoidea</taxon>
        <taxon>Unionidae</taxon>
        <taxon>Unioninae</taxon>
        <taxon>Sinanodonta</taxon>
    </lineage>
</organism>
<keyword evidence="2" id="KW-0812">Transmembrane</keyword>
<reference evidence="3 4" key="1">
    <citation type="submission" date="2024-11" db="EMBL/GenBank/DDBJ databases">
        <title>Chromosome-level genome assembly of the freshwater bivalve Anodonta woodiana.</title>
        <authorList>
            <person name="Chen X."/>
        </authorList>
    </citation>
    <scope>NUCLEOTIDE SEQUENCE [LARGE SCALE GENOMIC DNA]</scope>
    <source>
        <strain evidence="3">MN2024</strain>
        <tissue evidence="3">Gills</tissue>
    </source>
</reference>
<dbReference type="PANTHER" id="PTHR39952:SF1">
    <property type="match status" value="1"/>
</dbReference>
<feature type="transmembrane region" description="Helical" evidence="2">
    <location>
        <begin position="73"/>
        <end position="94"/>
    </location>
</feature>
<proteinExistence type="predicted"/>
<accession>A0ABD3XF39</accession>
<dbReference type="AlphaFoldDB" id="A0ABD3XF39"/>
<evidence type="ECO:0000256" key="2">
    <source>
        <dbReference type="SAM" id="Phobius"/>
    </source>
</evidence>
<protein>
    <submittedName>
        <fullName evidence="3">Uncharacterized protein</fullName>
    </submittedName>
</protein>
<feature type="transmembrane region" description="Helical" evidence="2">
    <location>
        <begin position="37"/>
        <end position="61"/>
    </location>
</feature>
<evidence type="ECO:0000313" key="4">
    <source>
        <dbReference type="Proteomes" id="UP001634394"/>
    </source>
</evidence>
<keyword evidence="2" id="KW-0472">Membrane</keyword>
<name>A0ABD3XF39_SINWO</name>
<feature type="region of interest" description="Disordered" evidence="1">
    <location>
        <begin position="266"/>
        <end position="324"/>
    </location>
</feature>
<feature type="region of interest" description="Disordered" evidence="1">
    <location>
        <begin position="340"/>
        <end position="371"/>
    </location>
</feature>
<evidence type="ECO:0000256" key="1">
    <source>
        <dbReference type="SAM" id="MobiDB-lite"/>
    </source>
</evidence>